<dbReference type="PANTHER" id="PTHR45627">
    <property type="entry name" value="ADENYLATE CYCLASE TYPE 1"/>
    <property type="match status" value="1"/>
</dbReference>
<name>A0AA36D3J6_9BILA</name>
<evidence type="ECO:0000256" key="13">
    <source>
        <dbReference type="SAM" id="MobiDB-lite"/>
    </source>
</evidence>
<dbReference type="AlphaFoldDB" id="A0AA36D3J6"/>
<organism evidence="16 17">
    <name type="scientific">Mesorhabditis spiculigera</name>
    <dbReference type="NCBI Taxonomy" id="96644"/>
    <lineage>
        <taxon>Eukaryota</taxon>
        <taxon>Metazoa</taxon>
        <taxon>Ecdysozoa</taxon>
        <taxon>Nematoda</taxon>
        <taxon>Chromadorea</taxon>
        <taxon>Rhabditida</taxon>
        <taxon>Rhabditina</taxon>
        <taxon>Rhabditomorpha</taxon>
        <taxon>Rhabditoidea</taxon>
        <taxon>Rhabditidae</taxon>
        <taxon>Mesorhabditinae</taxon>
        <taxon>Mesorhabditis</taxon>
    </lineage>
</organism>
<feature type="transmembrane region" description="Helical" evidence="14">
    <location>
        <begin position="383"/>
        <end position="405"/>
    </location>
</feature>
<reference evidence="16" key="1">
    <citation type="submission" date="2023-06" db="EMBL/GenBank/DDBJ databases">
        <authorList>
            <person name="Delattre M."/>
        </authorList>
    </citation>
    <scope>NUCLEOTIDE SEQUENCE</scope>
    <source>
        <strain evidence="16">AF72</strain>
    </source>
</reference>
<evidence type="ECO:0000256" key="10">
    <source>
        <dbReference type="ARBA" id="ARBA00022989"/>
    </source>
</evidence>
<keyword evidence="12" id="KW-0456">Lyase</keyword>
<evidence type="ECO:0000313" key="17">
    <source>
        <dbReference type="Proteomes" id="UP001177023"/>
    </source>
</evidence>
<dbReference type="SMART" id="SM00044">
    <property type="entry name" value="CYCc"/>
    <property type="match status" value="1"/>
</dbReference>
<evidence type="ECO:0000256" key="14">
    <source>
        <dbReference type="SAM" id="Phobius"/>
    </source>
</evidence>
<dbReference type="CDD" id="cd07302">
    <property type="entry name" value="CHD"/>
    <property type="match status" value="1"/>
</dbReference>
<keyword evidence="8" id="KW-0067">ATP-binding</keyword>
<feature type="transmembrane region" description="Helical" evidence="14">
    <location>
        <begin position="474"/>
        <end position="494"/>
    </location>
</feature>
<dbReference type="GO" id="GO:0006171">
    <property type="term" value="P:cAMP biosynthetic process"/>
    <property type="evidence" value="ECO:0007669"/>
    <property type="project" value="TreeGrafter"/>
</dbReference>
<comment type="subcellular location">
    <subcellularLocation>
        <location evidence="3">Membrane</location>
        <topology evidence="3">Multi-pass membrane protein</topology>
    </subcellularLocation>
</comment>
<dbReference type="GO" id="GO:0007189">
    <property type="term" value="P:adenylate cyclase-activating G protein-coupled receptor signaling pathway"/>
    <property type="evidence" value="ECO:0007669"/>
    <property type="project" value="TreeGrafter"/>
</dbReference>
<feature type="compositionally biased region" description="Basic residues" evidence="13">
    <location>
        <begin position="1042"/>
        <end position="1058"/>
    </location>
</feature>
<dbReference type="GO" id="GO:0004016">
    <property type="term" value="F:adenylate cyclase activity"/>
    <property type="evidence" value="ECO:0007669"/>
    <property type="project" value="UniProtKB-EC"/>
</dbReference>
<protein>
    <recommendedName>
        <fullName evidence="4">adenylate cyclase</fullName>
        <ecNumber evidence="4">4.6.1.1</ecNumber>
    </recommendedName>
</protein>
<dbReference type="InterPro" id="IPR001054">
    <property type="entry name" value="A/G_cyclase"/>
</dbReference>
<feature type="region of interest" description="Disordered" evidence="13">
    <location>
        <begin position="886"/>
        <end position="949"/>
    </location>
</feature>
<comment type="catalytic activity">
    <reaction evidence="2">
        <text>ATP = 3',5'-cyclic AMP + diphosphate</text>
        <dbReference type="Rhea" id="RHEA:15389"/>
        <dbReference type="ChEBI" id="CHEBI:30616"/>
        <dbReference type="ChEBI" id="CHEBI:33019"/>
        <dbReference type="ChEBI" id="CHEBI:58165"/>
        <dbReference type="EC" id="4.6.1.1"/>
    </reaction>
</comment>
<dbReference type="EC" id="4.6.1.1" evidence="4"/>
<dbReference type="EMBL" id="CATQJA010002655">
    <property type="protein sequence ID" value="CAJ0579113.1"/>
    <property type="molecule type" value="Genomic_DNA"/>
</dbReference>
<keyword evidence="17" id="KW-1185">Reference proteome</keyword>
<keyword evidence="5 14" id="KW-0812">Transmembrane</keyword>
<keyword evidence="9" id="KW-0460">Magnesium</keyword>
<dbReference type="GO" id="GO:0004383">
    <property type="term" value="F:guanylate cyclase activity"/>
    <property type="evidence" value="ECO:0007669"/>
    <property type="project" value="UniProtKB-EC"/>
</dbReference>
<sequence length="1139" mass="127118">MPFAGTISLVYVSAFALFVEPLKTMELLAIILTHVWCHFIGIYIHIGKDRIARNTFLSGRNAVEAENSAEEHSQKLNRLLSSFLPLHLVSTTRHQIAQYTPQIFAEHYSQATVCYGRLQGLEAVLAQCSANDAARVIKEFDQRIEKMCASRGFPSIDPDHANRVVAFACDLEALVSSFRDATTSSVTIEIGLDSGPITAGIVGRTKWHYDILGIPMDNAVLLQNNAPSEGVFITDDTRRLLGREWQLENIGDFWKVRSPGGNPVDMFPSNKRFSLVTLPQAVNRLLQSTATADTTAIGMKTLALGAAKKRKDKLRGQSSTESETNYTGQSSLMKAITLTFTNEAIEEEYHKEMDKWLIPALTVSISFLVVHGIYHLLVMPRLITSVVLIVAALIFLMTFFAMLYVNDTFSQFVTRTSSGHSLAVLLIMALLFMCGIVNTFSCPAEYIPGICEKIHFAAISFAIWIIWTSVFFRFRFILLAPVLLMAILTYTSQIFISHPPIGAKEFVIEADLLINLILLAYLVLLHTRVCERLQRLDFLAHVKSVEEQSSKERFVMLNNQVLLNLVPAHIAPTLATKTGELWQHAAHSVGVAYLAISGFELHGEQGLNALNYIFGYFDQALSEHKGIEKVKSANRFYVVAAGLVPDSGHNVNETPWTVGELLYSLANFLLRVTNFATERQFDVQIGIDCGSTLAVICDTGRPQYELWGETVERARILMQSASHEKMMASEEIYLALRPRHFNFSSTPTKIGDNLNAYILKVRDDDDTVSVGIDQRSISPEYQAVPQQTISINPTQSPDMSRRAEEKHTMGLFHRAQQNGYPDRTEVHSSMCSSFSSDLHSLDAGGETDSDIEWITPETALMGVPPMRVRPIPPLFAPPGYKPDPSFMYSDVSEAESSRNPSRMSGASYSDRGPSRQSKTSKTSKTRRWRRNPLGWMKKGHSTLSTDAESLAEAAPEVRLEAAAQRVDRMIRELNAYGELAMSNATAADYAPFPTQMGSSKSIERLQKRSLNRAMSSAAHTEYDNAESERGLSDGDSRAPSRQSHRAPAKQKRKRWFSRSKKERDGCDADMESQCSSMASSVELDPLRWKSVHSIGYENEYELQSDAEGFCVAEMKALSRDIRRNFGEFELANFEDIDAD</sequence>
<feature type="transmembrane region" description="Helical" evidence="14">
    <location>
        <begin position="26"/>
        <end position="46"/>
    </location>
</feature>
<proteinExistence type="predicted"/>
<keyword evidence="7" id="KW-0547">Nucleotide-binding</keyword>
<dbReference type="GO" id="GO:0035556">
    <property type="term" value="P:intracellular signal transduction"/>
    <property type="evidence" value="ECO:0007669"/>
    <property type="project" value="InterPro"/>
</dbReference>
<evidence type="ECO:0000259" key="15">
    <source>
        <dbReference type="PROSITE" id="PS50125"/>
    </source>
</evidence>
<feature type="transmembrane region" description="Helical" evidence="14">
    <location>
        <begin position="417"/>
        <end position="440"/>
    </location>
</feature>
<feature type="domain" description="Guanylate cyclase" evidence="15">
    <location>
        <begin position="590"/>
        <end position="718"/>
    </location>
</feature>
<dbReference type="PANTHER" id="PTHR45627:SF26">
    <property type="entry name" value="ADENYLATE CYCLASE TYPE 1"/>
    <property type="match status" value="1"/>
</dbReference>
<evidence type="ECO:0000256" key="6">
    <source>
        <dbReference type="ARBA" id="ARBA00022723"/>
    </source>
</evidence>
<evidence type="ECO:0000256" key="12">
    <source>
        <dbReference type="ARBA" id="ARBA00023239"/>
    </source>
</evidence>
<keyword evidence="6" id="KW-0479">Metal-binding</keyword>
<feature type="domain" description="Guanylate cyclase" evidence="15">
    <location>
        <begin position="152"/>
        <end position="223"/>
    </location>
</feature>
<dbReference type="SUPFAM" id="SSF55073">
    <property type="entry name" value="Nucleotide cyclase"/>
    <property type="match status" value="2"/>
</dbReference>
<evidence type="ECO:0000256" key="7">
    <source>
        <dbReference type="ARBA" id="ARBA00022741"/>
    </source>
</evidence>
<dbReference type="Proteomes" id="UP001177023">
    <property type="component" value="Unassembled WGS sequence"/>
</dbReference>
<feature type="region of interest" description="Disordered" evidence="13">
    <location>
        <begin position="1012"/>
        <end position="1072"/>
    </location>
</feature>
<evidence type="ECO:0000256" key="11">
    <source>
        <dbReference type="ARBA" id="ARBA00023136"/>
    </source>
</evidence>
<evidence type="ECO:0000256" key="4">
    <source>
        <dbReference type="ARBA" id="ARBA00012201"/>
    </source>
</evidence>
<evidence type="ECO:0000313" key="16">
    <source>
        <dbReference type="EMBL" id="CAJ0579113.1"/>
    </source>
</evidence>
<keyword evidence="11 14" id="KW-0472">Membrane</keyword>
<dbReference type="Gene3D" id="3.30.70.1230">
    <property type="entry name" value="Nucleotide cyclase"/>
    <property type="match status" value="2"/>
</dbReference>
<comment type="catalytic activity">
    <reaction evidence="1">
        <text>GTP = 3',5'-cyclic GMP + diphosphate</text>
        <dbReference type="Rhea" id="RHEA:13665"/>
        <dbReference type="ChEBI" id="CHEBI:33019"/>
        <dbReference type="ChEBI" id="CHEBI:37565"/>
        <dbReference type="ChEBI" id="CHEBI:57746"/>
        <dbReference type="EC" id="4.6.1.2"/>
    </reaction>
</comment>
<dbReference type="GO" id="GO:0005524">
    <property type="term" value="F:ATP binding"/>
    <property type="evidence" value="ECO:0007669"/>
    <property type="project" value="UniProtKB-KW"/>
</dbReference>
<comment type="caution">
    <text evidence="16">The sequence shown here is derived from an EMBL/GenBank/DDBJ whole genome shotgun (WGS) entry which is preliminary data.</text>
</comment>
<evidence type="ECO:0000256" key="9">
    <source>
        <dbReference type="ARBA" id="ARBA00022842"/>
    </source>
</evidence>
<feature type="compositionally biased region" description="Polar residues" evidence="13">
    <location>
        <begin position="897"/>
        <end position="907"/>
    </location>
</feature>
<evidence type="ECO:0000256" key="8">
    <source>
        <dbReference type="ARBA" id="ARBA00022840"/>
    </source>
</evidence>
<evidence type="ECO:0000256" key="1">
    <source>
        <dbReference type="ARBA" id="ARBA00001436"/>
    </source>
</evidence>
<feature type="transmembrane region" description="Helical" evidence="14">
    <location>
        <begin position="356"/>
        <end position="377"/>
    </location>
</feature>
<evidence type="ECO:0000256" key="3">
    <source>
        <dbReference type="ARBA" id="ARBA00004141"/>
    </source>
</evidence>
<dbReference type="PROSITE" id="PS50125">
    <property type="entry name" value="GUANYLATE_CYCLASE_2"/>
    <property type="match status" value="2"/>
</dbReference>
<dbReference type="GO" id="GO:0005886">
    <property type="term" value="C:plasma membrane"/>
    <property type="evidence" value="ECO:0007669"/>
    <property type="project" value="TreeGrafter"/>
</dbReference>
<feature type="non-terminal residue" evidence="16">
    <location>
        <position position="1"/>
    </location>
</feature>
<accession>A0AA36D3J6</accession>
<gene>
    <name evidence="16" type="ORF">MSPICULIGERA_LOCUS17344</name>
</gene>
<evidence type="ECO:0000256" key="2">
    <source>
        <dbReference type="ARBA" id="ARBA00001593"/>
    </source>
</evidence>
<evidence type="ECO:0000256" key="5">
    <source>
        <dbReference type="ARBA" id="ARBA00022692"/>
    </source>
</evidence>
<feature type="transmembrane region" description="Helical" evidence="14">
    <location>
        <begin position="446"/>
        <end position="467"/>
    </location>
</feature>
<dbReference type="InterPro" id="IPR029787">
    <property type="entry name" value="Nucleotide_cyclase"/>
</dbReference>
<feature type="compositionally biased region" description="Basic residues" evidence="13">
    <location>
        <begin position="921"/>
        <end position="930"/>
    </location>
</feature>
<dbReference type="Pfam" id="PF00211">
    <property type="entry name" value="Guanylate_cyc"/>
    <property type="match status" value="2"/>
</dbReference>
<dbReference type="GO" id="GO:0046872">
    <property type="term" value="F:metal ion binding"/>
    <property type="evidence" value="ECO:0007669"/>
    <property type="project" value="UniProtKB-KW"/>
</dbReference>
<keyword evidence="10 14" id="KW-1133">Transmembrane helix</keyword>
<feature type="compositionally biased region" description="Basic and acidic residues" evidence="13">
    <location>
        <begin position="1020"/>
        <end position="1038"/>
    </location>
</feature>